<dbReference type="InterPro" id="IPR045058">
    <property type="entry name" value="GIMA/IAN/Toc"/>
</dbReference>
<comment type="similarity">
    <text evidence="1">Belongs to the TRAFAC class TrmE-Era-EngA-EngB-Septin-like GTPase superfamily. AIG1/Toc34/Toc159-like paraseptin GTPase family. IAN subfamily.</text>
</comment>
<keyword evidence="3" id="KW-0342">GTP-binding</keyword>
<keyword evidence="5" id="KW-1133">Transmembrane helix</keyword>
<feature type="coiled-coil region" evidence="4">
    <location>
        <begin position="214"/>
        <end position="241"/>
    </location>
</feature>
<dbReference type="GeneTree" id="ENSGT01150000286992"/>
<keyword evidence="4" id="KW-0175">Coiled coil</keyword>
<dbReference type="FunFam" id="3.40.50.300:FF:000366">
    <property type="entry name" value="GTPase, IMAP family member 2"/>
    <property type="match status" value="1"/>
</dbReference>
<evidence type="ECO:0000313" key="7">
    <source>
        <dbReference type="Ensembl" id="ENSMMDP00005005271.1"/>
    </source>
</evidence>
<dbReference type="PANTHER" id="PTHR10903:SF62">
    <property type="entry name" value="GTPASE IMAP FAMILY MEMBER 4-LIKE-RELATED"/>
    <property type="match status" value="1"/>
</dbReference>
<dbReference type="InterPro" id="IPR006703">
    <property type="entry name" value="G_AIG1"/>
</dbReference>
<evidence type="ECO:0000256" key="5">
    <source>
        <dbReference type="SAM" id="Phobius"/>
    </source>
</evidence>
<keyword evidence="5" id="KW-0472">Membrane</keyword>
<evidence type="ECO:0000259" key="6">
    <source>
        <dbReference type="PROSITE" id="PS51720"/>
    </source>
</evidence>
<evidence type="ECO:0000256" key="1">
    <source>
        <dbReference type="ARBA" id="ARBA00008535"/>
    </source>
</evidence>
<evidence type="ECO:0000313" key="8">
    <source>
        <dbReference type="Proteomes" id="UP000472263"/>
    </source>
</evidence>
<name>A0A667X8Q3_9TELE</name>
<feature type="transmembrane region" description="Helical" evidence="5">
    <location>
        <begin position="252"/>
        <end position="281"/>
    </location>
</feature>
<dbReference type="Proteomes" id="UP000472263">
    <property type="component" value="Chromosome 18"/>
</dbReference>
<evidence type="ECO:0000256" key="3">
    <source>
        <dbReference type="ARBA" id="ARBA00023134"/>
    </source>
</evidence>
<dbReference type="GO" id="GO:0005525">
    <property type="term" value="F:GTP binding"/>
    <property type="evidence" value="ECO:0007669"/>
    <property type="project" value="UniProtKB-KW"/>
</dbReference>
<dbReference type="InParanoid" id="A0A667X8Q3"/>
<feature type="transmembrane region" description="Helical" evidence="5">
    <location>
        <begin position="287"/>
        <end position="309"/>
    </location>
</feature>
<dbReference type="CDD" id="cd01852">
    <property type="entry name" value="AIG1"/>
    <property type="match status" value="1"/>
</dbReference>
<dbReference type="Ensembl" id="ENSMMDT00005005416.1">
    <property type="protein sequence ID" value="ENSMMDP00005005271.1"/>
    <property type="gene ID" value="ENSMMDG00005002945.1"/>
</dbReference>
<dbReference type="PANTHER" id="PTHR10903">
    <property type="entry name" value="GTPASE, IMAP FAMILY MEMBER-RELATED"/>
    <property type="match status" value="1"/>
</dbReference>
<keyword evidence="8" id="KW-1185">Reference proteome</keyword>
<protein>
    <recommendedName>
        <fullName evidence="6">AIG1-type G domain-containing protein</fullName>
    </recommendedName>
</protein>
<proteinExistence type="inferred from homology"/>
<keyword evidence="2" id="KW-0547">Nucleotide-binding</keyword>
<evidence type="ECO:0000256" key="4">
    <source>
        <dbReference type="SAM" id="Coils"/>
    </source>
</evidence>
<evidence type="ECO:0000256" key="2">
    <source>
        <dbReference type="ARBA" id="ARBA00022741"/>
    </source>
</evidence>
<reference evidence="7" key="1">
    <citation type="submission" date="2019-06" db="EMBL/GenBank/DDBJ databases">
        <authorList>
            <consortium name="Wellcome Sanger Institute Data Sharing"/>
        </authorList>
    </citation>
    <scope>NUCLEOTIDE SEQUENCE [LARGE SCALE GENOMIC DNA]</scope>
</reference>
<reference evidence="7" key="2">
    <citation type="submission" date="2025-08" db="UniProtKB">
        <authorList>
            <consortium name="Ensembl"/>
        </authorList>
    </citation>
    <scope>IDENTIFICATION</scope>
</reference>
<reference evidence="7" key="3">
    <citation type="submission" date="2025-09" db="UniProtKB">
        <authorList>
            <consortium name="Ensembl"/>
        </authorList>
    </citation>
    <scope>IDENTIFICATION</scope>
</reference>
<dbReference type="AlphaFoldDB" id="A0A667X8Q3"/>
<dbReference type="InterPro" id="IPR027417">
    <property type="entry name" value="P-loop_NTPase"/>
</dbReference>
<sequence>MLSCFSLLVDTRRVVLLGKTGTGKSSLANTIFGDTVFKTSGSPKSQTRICKAESRSVNGRSITLIDTPGFFDTEKTEEQQKKEMLKCVLECAPGPHAFLIVLKVERYTDQEEAVVRQISQYFSAEAFRYAAVVFTHGDQLDEGEKIHNFVNQSKGLRDLVEKCGGRCHVIDNRYCNNNQQDPFRSNKFQVAQLLCTIDKIIKDNNGGCYSSELLDAAEREIQQEEERIRQSSRNMSEREIREKAKIGAFKRFWIRFAGVTTGAFLGAFLGVLVAGTVIYYALMQLKLQHLAAIAGMVVAGGLGPAGMVLRTSAAVGAVIGGVTGYYAAEEAETVDEAVDKAAGAVFNIAKAFTCKAKKGTEDAENHASFTPSYST</sequence>
<dbReference type="Pfam" id="PF04548">
    <property type="entry name" value="AIG1"/>
    <property type="match status" value="1"/>
</dbReference>
<accession>A0A667X8Q3</accession>
<keyword evidence="5" id="KW-0812">Transmembrane</keyword>
<organism evidence="7 8">
    <name type="scientific">Myripristis murdjan</name>
    <name type="common">pinecone soldierfish</name>
    <dbReference type="NCBI Taxonomy" id="586833"/>
    <lineage>
        <taxon>Eukaryota</taxon>
        <taxon>Metazoa</taxon>
        <taxon>Chordata</taxon>
        <taxon>Craniata</taxon>
        <taxon>Vertebrata</taxon>
        <taxon>Euteleostomi</taxon>
        <taxon>Actinopterygii</taxon>
        <taxon>Neopterygii</taxon>
        <taxon>Teleostei</taxon>
        <taxon>Neoteleostei</taxon>
        <taxon>Acanthomorphata</taxon>
        <taxon>Holocentriformes</taxon>
        <taxon>Holocentridae</taxon>
        <taxon>Myripristis</taxon>
    </lineage>
</organism>
<feature type="domain" description="AIG1-type G" evidence="6">
    <location>
        <begin position="9"/>
        <end position="218"/>
    </location>
</feature>
<dbReference type="PROSITE" id="PS51720">
    <property type="entry name" value="G_AIG1"/>
    <property type="match status" value="1"/>
</dbReference>
<dbReference type="SUPFAM" id="SSF52540">
    <property type="entry name" value="P-loop containing nucleoside triphosphate hydrolases"/>
    <property type="match status" value="1"/>
</dbReference>
<dbReference type="Gene3D" id="3.40.50.300">
    <property type="entry name" value="P-loop containing nucleotide triphosphate hydrolases"/>
    <property type="match status" value="1"/>
</dbReference>